<keyword evidence="1" id="KW-0732">Signal</keyword>
<dbReference type="STRING" id="40148.A0A0E0B1N3"/>
<dbReference type="EnsemblPlants" id="OGLUM09G06940.1">
    <property type="protein sequence ID" value="OGLUM09G06940.1"/>
    <property type="gene ID" value="OGLUM09G06940"/>
</dbReference>
<dbReference type="HOGENOM" id="CLU_098440_0_0_1"/>
<keyword evidence="3" id="KW-1185">Reference proteome</keyword>
<evidence type="ECO:0000256" key="1">
    <source>
        <dbReference type="SAM" id="SignalP"/>
    </source>
</evidence>
<sequence length="247" mass="26481">MGTAAVAPSFLLARLVVAGTGGRWWCNDGGGLASGPPDLAASPVLQGAPSWLAGDGDGDGEASSGQCPSCPCIGRPVADTRWWARRGKVSRLLARMLAPAELRQVMHAERGCAANQVRPGVILVNGRSLSQGKLDLLLGCPVSPEHSCSETGQRSVRRLQNVTTGMRASGPQDLVALVSIGGWSPNQSVPQPAIILNPSFSCRRRRWRRQLRHFVEPEFLITEVMVSLLPFGRVSSIREPEFLSIEN</sequence>
<dbReference type="InterPro" id="IPR053057">
    <property type="entry name" value="XLG_GTP-binding"/>
</dbReference>
<dbReference type="Proteomes" id="UP000026961">
    <property type="component" value="Chromosome 9"/>
</dbReference>
<dbReference type="eggNOG" id="KOG0082">
    <property type="taxonomic scope" value="Eukaryota"/>
</dbReference>
<reference evidence="2" key="2">
    <citation type="submission" date="2018-05" db="EMBL/GenBank/DDBJ databases">
        <title>OgluRS3 (Oryza glumaepatula Reference Sequence Version 3).</title>
        <authorList>
            <person name="Zhang J."/>
            <person name="Kudrna D."/>
            <person name="Lee S."/>
            <person name="Talag J."/>
            <person name="Welchert J."/>
            <person name="Wing R.A."/>
        </authorList>
    </citation>
    <scope>NUCLEOTIDE SEQUENCE [LARGE SCALE GENOMIC DNA]</scope>
</reference>
<protein>
    <submittedName>
        <fullName evidence="2">Uncharacterized protein</fullName>
    </submittedName>
</protein>
<evidence type="ECO:0000313" key="3">
    <source>
        <dbReference type="Proteomes" id="UP000026961"/>
    </source>
</evidence>
<organism evidence="2">
    <name type="scientific">Oryza glumipatula</name>
    <dbReference type="NCBI Taxonomy" id="40148"/>
    <lineage>
        <taxon>Eukaryota</taxon>
        <taxon>Viridiplantae</taxon>
        <taxon>Streptophyta</taxon>
        <taxon>Embryophyta</taxon>
        <taxon>Tracheophyta</taxon>
        <taxon>Spermatophyta</taxon>
        <taxon>Magnoliopsida</taxon>
        <taxon>Liliopsida</taxon>
        <taxon>Poales</taxon>
        <taxon>Poaceae</taxon>
        <taxon>BOP clade</taxon>
        <taxon>Oryzoideae</taxon>
        <taxon>Oryzeae</taxon>
        <taxon>Oryzinae</taxon>
        <taxon>Oryza</taxon>
    </lineage>
</organism>
<proteinExistence type="predicted"/>
<evidence type="ECO:0000313" key="2">
    <source>
        <dbReference type="EnsemblPlants" id="OGLUM09G06940.1"/>
    </source>
</evidence>
<dbReference type="PANTHER" id="PTHR36486">
    <property type="entry name" value="OS01G0977800 PROTEIN"/>
    <property type="match status" value="1"/>
</dbReference>
<dbReference type="PANTHER" id="PTHR36486:SF4">
    <property type="entry name" value="PH DOMAIN-CONTAINING PROTEIN"/>
    <property type="match status" value="1"/>
</dbReference>
<dbReference type="Gramene" id="OGLUM09G06940.1">
    <property type="protein sequence ID" value="OGLUM09G06940.1"/>
    <property type="gene ID" value="OGLUM09G06940"/>
</dbReference>
<dbReference type="AlphaFoldDB" id="A0A0E0B1N3"/>
<feature type="signal peptide" evidence="1">
    <location>
        <begin position="1"/>
        <end position="18"/>
    </location>
</feature>
<reference evidence="2" key="1">
    <citation type="submission" date="2015-04" db="UniProtKB">
        <authorList>
            <consortium name="EnsemblPlants"/>
        </authorList>
    </citation>
    <scope>IDENTIFICATION</scope>
</reference>
<feature type="chain" id="PRO_5002354555" evidence="1">
    <location>
        <begin position="19"/>
        <end position="247"/>
    </location>
</feature>
<name>A0A0E0B1N3_9ORYZ</name>
<accession>A0A0E0B1N3</accession>